<evidence type="ECO:0000256" key="2">
    <source>
        <dbReference type="ARBA" id="ARBA00006325"/>
    </source>
</evidence>
<keyword evidence="3 6" id="KW-0812">Transmembrane</keyword>
<sequence>MTSILRSLTPINPAPRDYVVPAFPSLYWPFPLRSGQANYLYHATDIWRFTVLWTLLFYGAVHLSVAVYAMIIGRKNWKVIWIVPIVYVVIGGTEAIIAGSIVGGL</sequence>
<dbReference type="PANTHER" id="PTHR22779:SF6">
    <property type="entry name" value="SD17342P"/>
    <property type="match status" value="1"/>
</dbReference>
<dbReference type="AlphaFoldDB" id="A0A517LH51"/>
<dbReference type="GO" id="GO:0016020">
    <property type="term" value="C:membrane"/>
    <property type="evidence" value="ECO:0007669"/>
    <property type="project" value="UniProtKB-SubCell"/>
</dbReference>
<dbReference type="Pfam" id="PF10190">
    <property type="entry name" value="Tmemb_170"/>
    <property type="match status" value="1"/>
</dbReference>
<evidence type="ECO:0000313" key="8">
    <source>
        <dbReference type="Proteomes" id="UP000316270"/>
    </source>
</evidence>
<evidence type="ECO:0000256" key="3">
    <source>
        <dbReference type="ARBA" id="ARBA00022692"/>
    </source>
</evidence>
<feature type="transmembrane region" description="Helical" evidence="6">
    <location>
        <begin position="51"/>
        <end position="72"/>
    </location>
</feature>
<comment type="subcellular location">
    <subcellularLocation>
        <location evidence="1">Membrane</location>
        <topology evidence="1">Multi-pass membrane protein</topology>
    </subcellularLocation>
</comment>
<keyword evidence="5 6" id="KW-0472">Membrane</keyword>
<comment type="similarity">
    <text evidence="2">Belongs to the TMEM170 family.</text>
</comment>
<keyword evidence="8" id="KW-1185">Reference proteome</keyword>
<reference evidence="7 8" key="1">
    <citation type="submission" date="2019-07" db="EMBL/GenBank/DDBJ databases">
        <title>Finished genome of Venturia effusa.</title>
        <authorList>
            <person name="Young C.A."/>
            <person name="Cox M.P."/>
            <person name="Ganley A.R.D."/>
            <person name="David W.J."/>
        </authorList>
    </citation>
    <scope>NUCLEOTIDE SEQUENCE [LARGE SCALE GENOMIC DNA]</scope>
    <source>
        <strain evidence="8">albino</strain>
    </source>
</reference>
<evidence type="ECO:0000256" key="6">
    <source>
        <dbReference type="SAM" id="Phobius"/>
    </source>
</evidence>
<dbReference type="EMBL" id="CP042196">
    <property type="protein sequence ID" value="QDS74906.1"/>
    <property type="molecule type" value="Genomic_DNA"/>
</dbReference>
<dbReference type="InterPro" id="IPR019334">
    <property type="entry name" value="TMEM170A/B/YPR153W-like"/>
</dbReference>
<evidence type="ECO:0008006" key="9">
    <source>
        <dbReference type="Google" id="ProtNLM"/>
    </source>
</evidence>
<accession>A0A517LH51</accession>
<evidence type="ECO:0000256" key="5">
    <source>
        <dbReference type="ARBA" id="ARBA00023136"/>
    </source>
</evidence>
<dbReference type="PANTHER" id="PTHR22779">
    <property type="entry name" value="SD17342P"/>
    <property type="match status" value="1"/>
</dbReference>
<evidence type="ECO:0000256" key="4">
    <source>
        <dbReference type="ARBA" id="ARBA00022989"/>
    </source>
</evidence>
<evidence type="ECO:0000313" key="7">
    <source>
        <dbReference type="EMBL" id="QDS74906.1"/>
    </source>
</evidence>
<organism evidence="7 8">
    <name type="scientific">Venturia effusa</name>
    <dbReference type="NCBI Taxonomy" id="50376"/>
    <lineage>
        <taxon>Eukaryota</taxon>
        <taxon>Fungi</taxon>
        <taxon>Dikarya</taxon>
        <taxon>Ascomycota</taxon>
        <taxon>Pezizomycotina</taxon>
        <taxon>Dothideomycetes</taxon>
        <taxon>Pleosporomycetidae</taxon>
        <taxon>Venturiales</taxon>
        <taxon>Venturiaceae</taxon>
        <taxon>Venturia</taxon>
    </lineage>
</organism>
<proteinExistence type="inferred from homology"/>
<dbReference type="Proteomes" id="UP000316270">
    <property type="component" value="Chromosome 12"/>
</dbReference>
<dbReference type="OrthoDB" id="2131401at2759"/>
<protein>
    <recommendedName>
        <fullName evidence="9">Integral membrane protein</fullName>
    </recommendedName>
</protein>
<evidence type="ECO:0000256" key="1">
    <source>
        <dbReference type="ARBA" id="ARBA00004141"/>
    </source>
</evidence>
<gene>
    <name evidence="7" type="ORF">FKW77_003993</name>
</gene>
<dbReference type="STRING" id="50376.A0A517LH51"/>
<feature type="transmembrane region" description="Helical" evidence="6">
    <location>
        <begin position="79"/>
        <end position="102"/>
    </location>
</feature>
<name>A0A517LH51_9PEZI</name>
<keyword evidence="4 6" id="KW-1133">Transmembrane helix</keyword>